<dbReference type="Proteomes" id="UP001596425">
    <property type="component" value="Unassembled WGS sequence"/>
</dbReference>
<dbReference type="EMBL" id="JBHSVR010000001">
    <property type="protein sequence ID" value="MFC6635606.1"/>
    <property type="molecule type" value="Genomic_DNA"/>
</dbReference>
<name>A0ABW1YST3_9GAMM</name>
<accession>A0ABW1YST3</accession>
<sequence length="302" mass="35155">MWNPIKYSHLEWFQRDNHCIPKGPSFKWAPWKTMPLAGSRLRLKVPRHCPTHSTVKQFDLPFGKDPADRPMGSYSEMAMANDHWGYWRVLYRYYAFWGPWMSGCKAELGFGMSVVGRRKGSEYPNTSFFHPRAFESVLTEYLNDRYGHQRWGSTKNDPRPRHAGPFDWRLHYHLPVFGASCKIYDTGMDGKTLEGNPERLFFFPISDRHFVRVRFKRDLYARDNKGKPTYDASPVRDLQEAIFNSISLELGPEAQASYDRIKAQCPDMRLTETFAPLNWPTEATTPGEVYEPEQASHKALGF</sequence>
<comment type="caution">
    <text evidence="2">The sequence shown here is derived from an EMBL/GenBank/DDBJ whole genome shotgun (WGS) entry which is preliminary data.</text>
</comment>
<dbReference type="RefSeq" id="WP_193192646.1">
    <property type="nucleotide sequence ID" value="NZ_JACZFR010000031.1"/>
</dbReference>
<evidence type="ECO:0000256" key="1">
    <source>
        <dbReference type="SAM" id="MobiDB-lite"/>
    </source>
</evidence>
<keyword evidence="3" id="KW-1185">Reference proteome</keyword>
<evidence type="ECO:0000313" key="2">
    <source>
        <dbReference type="EMBL" id="MFC6635606.1"/>
    </source>
</evidence>
<protein>
    <submittedName>
        <fullName evidence="2">Uncharacterized protein</fullName>
    </submittedName>
</protein>
<feature type="region of interest" description="Disordered" evidence="1">
    <location>
        <begin position="281"/>
        <end position="302"/>
    </location>
</feature>
<reference evidence="3" key="1">
    <citation type="journal article" date="2019" name="Int. J. Syst. Evol. Microbiol.">
        <title>The Global Catalogue of Microorganisms (GCM) 10K type strain sequencing project: providing services to taxonomists for standard genome sequencing and annotation.</title>
        <authorList>
            <consortium name="The Broad Institute Genomics Platform"/>
            <consortium name="The Broad Institute Genome Sequencing Center for Infectious Disease"/>
            <person name="Wu L."/>
            <person name="Ma J."/>
        </authorList>
    </citation>
    <scope>NUCLEOTIDE SEQUENCE [LARGE SCALE GENOMIC DNA]</scope>
    <source>
        <strain evidence="3">CGMCC 1.13718</strain>
    </source>
</reference>
<gene>
    <name evidence="2" type="ORF">ACFQBM_20235</name>
</gene>
<evidence type="ECO:0000313" key="3">
    <source>
        <dbReference type="Proteomes" id="UP001596425"/>
    </source>
</evidence>
<organism evidence="2 3">
    <name type="scientific">Microbulbifer taiwanensis</name>
    <dbReference type="NCBI Taxonomy" id="986746"/>
    <lineage>
        <taxon>Bacteria</taxon>
        <taxon>Pseudomonadati</taxon>
        <taxon>Pseudomonadota</taxon>
        <taxon>Gammaproteobacteria</taxon>
        <taxon>Cellvibrionales</taxon>
        <taxon>Microbulbiferaceae</taxon>
        <taxon>Microbulbifer</taxon>
    </lineage>
</organism>
<proteinExistence type="predicted"/>